<dbReference type="AlphaFoldDB" id="A0A7T6Z9S5"/>
<evidence type="ECO:0000313" key="3">
    <source>
        <dbReference type="Proteomes" id="UP000595349"/>
    </source>
</evidence>
<dbReference type="Proteomes" id="UP000595349">
    <property type="component" value="Chromosome"/>
</dbReference>
<dbReference type="SUPFAM" id="SSF51658">
    <property type="entry name" value="Xylose isomerase-like"/>
    <property type="match status" value="1"/>
</dbReference>
<dbReference type="Pfam" id="PF01261">
    <property type="entry name" value="AP_endonuc_2"/>
    <property type="match status" value="1"/>
</dbReference>
<dbReference type="GO" id="GO:0016853">
    <property type="term" value="F:isomerase activity"/>
    <property type="evidence" value="ECO:0007669"/>
    <property type="project" value="UniProtKB-KW"/>
</dbReference>
<accession>A0A7T6Z9S5</accession>
<sequence>MFPFAYPYQTEETIKPMFSAKGSAKEIIPSLASFGYDGVELLVRDGREANLPYVSKIVTDEGLKVASFGTGPMAADDRLSFSSLDKSCRDEAIKRTIHLIEWAEVFDCSVTIGKLRGQMSDEHPALSWEHMRQSCDRVLEAAEKRNVTILIEPQNKNQMNNLNRTKETMTFIQSFTSANFGIMLDCLHMEAESREPYFVHLFHEAIDKLGFIHLTDSDRLMPGEGTFDMNEIINAIRQMPRTPFVSFEIKQQDSSMAVSKQALERVKSIYAENEGY</sequence>
<evidence type="ECO:0000313" key="2">
    <source>
        <dbReference type="EMBL" id="QQK79332.1"/>
    </source>
</evidence>
<proteinExistence type="predicted"/>
<dbReference type="EMBL" id="CP054706">
    <property type="protein sequence ID" value="QQK79332.1"/>
    <property type="molecule type" value="Genomic_DNA"/>
</dbReference>
<dbReference type="RefSeq" id="WP_200088794.1">
    <property type="nucleotide sequence ID" value="NZ_CP054706.1"/>
</dbReference>
<dbReference type="PANTHER" id="PTHR12110">
    <property type="entry name" value="HYDROXYPYRUVATE ISOMERASE"/>
    <property type="match status" value="1"/>
</dbReference>
<gene>
    <name evidence="2" type="ORF">HUG20_05115</name>
</gene>
<evidence type="ECO:0000259" key="1">
    <source>
        <dbReference type="Pfam" id="PF01261"/>
    </source>
</evidence>
<dbReference type="KEGG" id="scib:HUG20_05115"/>
<dbReference type="InterPro" id="IPR013022">
    <property type="entry name" value="Xyl_isomerase-like_TIM-brl"/>
</dbReference>
<name>A0A7T6Z9S5_9BACI</name>
<feature type="domain" description="Xylose isomerase-like TIM barrel" evidence="1">
    <location>
        <begin position="31"/>
        <end position="267"/>
    </location>
</feature>
<organism evidence="2 3">
    <name type="scientific">Salicibibacter cibi</name>
    <dbReference type="NCBI Taxonomy" id="2743001"/>
    <lineage>
        <taxon>Bacteria</taxon>
        <taxon>Bacillati</taxon>
        <taxon>Bacillota</taxon>
        <taxon>Bacilli</taxon>
        <taxon>Bacillales</taxon>
        <taxon>Bacillaceae</taxon>
        <taxon>Salicibibacter</taxon>
    </lineage>
</organism>
<keyword evidence="2" id="KW-0413">Isomerase</keyword>
<protein>
    <submittedName>
        <fullName evidence="2">Sugar phosphate isomerase/epimerase</fullName>
    </submittedName>
</protein>
<keyword evidence="3" id="KW-1185">Reference proteome</keyword>
<dbReference type="InterPro" id="IPR036237">
    <property type="entry name" value="Xyl_isomerase-like_sf"/>
</dbReference>
<dbReference type="InterPro" id="IPR050312">
    <property type="entry name" value="IolE/XylAMocC-like"/>
</dbReference>
<dbReference type="Gene3D" id="3.20.20.150">
    <property type="entry name" value="Divalent-metal-dependent TIM barrel enzymes"/>
    <property type="match status" value="1"/>
</dbReference>
<reference evidence="2 3" key="1">
    <citation type="submission" date="2020-06" db="EMBL/GenBank/DDBJ databases">
        <title>Genomic analysis of Salicibibacter sp. NKC21-4.</title>
        <authorList>
            <person name="Oh Y.J."/>
        </authorList>
    </citation>
    <scope>NUCLEOTIDE SEQUENCE [LARGE SCALE GENOMIC DNA]</scope>
    <source>
        <strain evidence="2 3">NKC21-4</strain>
    </source>
</reference>